<dbReference type="SUPFAM" id="SSF90123">
    <property type="entry name" value="ABC transporter transmembrane region"/>
    <property type="match status" value="1"/>
</dbReference>
<dbReference type="SUPFAM" id="SSF52540">
    <property type="entry name" value="P-loop containing nucleoside triphosphate hydrolases"/>
    <property type="match status" value="1"/>
</dbReference>
<dbReference type="PANTHER" id="PTHR24221:SF654">
    <property type="entry name" value="ATP-BINDING CASSETTE SUB-FAMILY B MEMBER 6"/>
    <property type="match status" value="1"/>
</dbReference>
<dbReference type="InterPro" id="IPR027417">
    <property type="entry name" value="P-loop_NTPase"/>
</dbReference>
<dbReference type="Pfam" id="PF00005">
    <property type="entry name" value="ABC_tran"/>
    <property type="match status" value="1"/>
</dbReference>
<dbReference type="PANTHER" id="PTHR24221">
    <property type="entry name" value="ATP-BINDING CASSETTE SUB-FAMILY B"/>
    <property type="match status" value="1"/>
</dbReference>
<dbReference type="InterPro" id="IPR039421">
    <property type="entry name" value="Type_1_exporter"/>
</dbReference>
<dbReference type="PROSITE" id="PS50893">
    <property type="entry name" value="ABC_TRANSPORTER_2"/>
    <property type="match status" value="1"/>
</dbReference>
<dbReference type="CDD" id="cd03228">
    <property type="entry name" value="ABCC_MRP_Like"/>
    <property type="match status" value="1"/>
</dbReference>
<dbReference type="InterPro" id="IPR003439">
    <property type="entry name" value="ABC_transporter-like_ATP-bd"/>
</dbReference>
<dbReference type="PROSITE" id="PS50929">
    <property type="entry name" value="ABC_TM1F"/>
    <property type="match status" value="1"/>
</dbReference>
<evidence type="ECO:0000259" key="9">
    <source>
        <dbReference type="PROSITE" id="PS50929"/>
    </source>
</evidence>
<keyword evidence="3" id="KW-0547">Nucleotide-binding</keyword>
<comment type="caution">
    <text evidence="10">The sequence shown here is derived from an EMBL/GenBank/DDBJ whole genome shotgun (WGS) entry which is preliminary data.</text>
</comment>
<dbReference type="Gene3D" id="3.40.50.300">
    <property type="entry name" value="P-loop containing nucleotide triphosphate hydrolases"/>
    <property type="match status" value="1"/>
</dbReference>
<gene>
    <name evidence="10" type="ORF">Q5H94_12525</name>
</gene>
<dbReference type="PROSITE" id="PS00211">
    <property type="entry name" value="ABC_TRANSPORTER_1"/>
    <property type="match status" value="1"/>
</dbReference>
<dbReference type="GO" id="GO:0005524">
    <property type="term" value="F:ATP binding"/>
    <property type="evidence" value="ECO:0007669"/>
    <property type="project" value="UniProtKB-KW"/>
</dbReference>
<evidence type="ECO:0000256" key="5">
    <source>
        <dbReference type="ARBA" id="ARBA00022989"/>
    </source>
</evidence>
<feature type="transmembrane region" description="Helical" evidence="7">
    <location>
        <begin position="48"/>
        <end position="67"/>
    </location>
</feature>
<dbReference type="Proteomes" id="UP001176468">
    <property type="component" value="Unassembled WGS sequence"/>
</dbReference>
<dbReference type="InterPro" id="IPR036640">
    <property type="entry name" value="ABC1_TM_sf"/>
</dbReference>
<evidence type="ECO:0000259" key="8">
    <source>
        <dbReference type="PROSITE" id="PS50893"/>
    </source>
</evidence>
<keyword evidence="11" id="KW-1185">Reference proteome</keyword>
<protein>
    <submittedName>
        <fullName evidence="10">ATP-binding cassette domain-containing protein</fullName>
    </submittedName>
</protein>
<keyword evidence="5 7" id="KW-1133">Transmembrane helix</keyword>
<dbReference type="InterPro" id="IPR011527">
    <property type="entry name" value="ABC1_TM_dom"/>
</dbReference>
<dbReference type="Pfam" id="PF00664">
    <property type="entry name" value="ABC_membrane"/>
    <property type="match status" value="1"/>
</dbReference>
<organism evidence="10 11">
    <name type="scientific">Sphingomonas immobilis</name>
    <dbReference type="NCBI Taxonomy" id="3063997"/>
    <lineage>
        <taxon>Bacteria</taxon>
        <taxon>Pseudomonadati</taxon>
        <taxon>Pseudomonadota</taxon>
        <taxon>Alphaproteobacteria</taxon>
        <taxon>Sphingomonadales</taxon>
        <taxon>Sphingomonadaceae</taxon>
        <taxon>Sphingomonas</taxon>
    </lineage>
</organism>
<sequence>MRKDGIAAGAVGIRAELAAYLASVRALGAGLLTGCVVLAVLGSAVEGLGIVLLVPLVATIFGDGGAIPERIARAFAWMGVEGRTERLGSILVLLVVLALVRALILWRREVGLARLGVALVDAWRARMVAALCRASWSTLSAMRRSRIEFAITEEVGRLSIGSDRLLRGGSALLQLAVQLALAFWLDPRLSLVAVVLIVSGLPLLRPILRAAHDYGAHLSRAGAGRHATFSDFVAGMKLAKAYDAEERYARDFNDRSAALRARSVAYVDARARGANAFQVAALIAAIALLLAGIHLVHTPAALLSAMLVLLSRLPAPLLSLTQGLQSLVIMLPAVGELLTIERTLLDGAGAAVAGPAESAYPAGPASVVLDAVEYRHDPRSAPVLDRVAATIAAGEFVALVGASGAGKTTLADIVTGLLAPQAGTLLIDDIAVADDAARAAWRRQTGYVPQDPFLFDDSVRANLAWAAPDADDAALWRALEAAEAAAFVRALPDGIETRVGDRGALLSGGERQRICLARALVRGPRILILDEATSALDRPTELRLFETLRRLRGSVTILMITHRLPDTDPPDRILRLEGGGIAVP</sequence>
<evidence type="ECO:0000256" key="1">
    <source>
        <dbReference type="ARBA" id="ARBA00004651"/>
    </source>
</evidence>
<dbReference type="EMBL" id="JAUQSZ010000008">
    <property type="protein sequence ID" value="MDO7843151.1"/>
    <property type="molecule type" value="Genomic_DNA"/>
</dbReference>
<keyword evidence="4 10" id="KW-0067">ATP-binding</keyword>
<evidence type="ECO:0000256" key="2">
    <source>
        <dbReference type="ARBA" id="ARBA00022692"/>
    </source>
</evidence>
<reference evidence="10" key="1">
    <citation type="submission" date="2023-07" db="EMBL/GenBank/DDBJ databases">
        <authorList>
            <person name="Kim M.K."/>
        </authorList>
    </citation>
    <scope>NUCLEOTIDE SEQUENCE</scope>
    <source>
        <strain evidence="10">CA1-15</strain>
    </source>
</reference>
<dbReference type="Gene3D" id="1.20.1560.10">
    <property type="entry name" value="ABC transporter type 1, transmembrane domain"/>
    <property type="match status" value="1"/>
</dbReference>
<evidence type="ECO:0000313" key="10">
    <source>
        <dbReference type="EMBL" id="MDO7843151.1"/>
    </source>
</evidence>
<accession>A0ABT8ZZZ6</accession>
<feature type="transmembrane region" description="Helical" evidence="7">
    <location>
        <begin position="276"/>
        <end position="295"/>
    </location>
</feature>
<keyword evidence="6 7" id="KW-0472">Membrane</keyword>
<feature type="transmembrane region" description="Helical" evidence="7">
    <location>
        <begin position="87"/>
        <end position="106"/>
    </location>
</feature>
<evidence type="ECO:0000256" key="7">
    <source>
        <dbReference type="SAM" id="Phobius"/>
    </source>
</evidence>
<dbReference type="SMART" id="SM00382">
    <property type="entry name" value="AAA"/>
    <property type="match status" value="1"/>
</dbReference>
<evidence type="ECO:0000256" key="6">
    <source>
        <dbReference type="ARBA" id="ARBA00023136"/>
    </source>
</evidence>
<dbReference type="InterPro" id="IPR017871">
    <property type="entry name" value="ABC_transporter-like_CS"/>
</dbReference>
<evidence type="ECO:0000256" key="3">
    <source>
        <dbReference type="ARBA" id="ARBA00022741"/>
    </source>
</evidence>
<comment type="subcellular location">
    <subcellularLocation>
        <location evidence="1">Cell membrane</location>
        <topology evidence="1">Multi-pass membrane protein</topology>
    </subcellularLocation>
</comment>
<proteinExistence type="predicted"/>
<feature type="domain" description="ABC transmembrane type-1" evidence="9">
    <location>
        <begin position="36"/>
        <end position="327"/>
    </location>
</feature>
<dbReference type="InterPro" id="IPR003593">
    <property type="entry name" value="AAA+_ATPase"/>
</dbReference>
<feature type="domain" description="ABC transporter" evidence="8">
    <location>
        <begin position="367"/>
        <end position="583"/>
    </location>
</feature>
<keyword evidence="2 7" id="KW-0812">Transmembrane</keyword>
<evidence type="ECO:0000256" key="4">
    <source>
        <dbReference type="ARBA" id="ARBA00022840"/>
    </source>
</evidence>
<evidence type="ECO:0000313" key="11">
    <source>
        <dbReference type="Proteomes" id="UP001176468"/>
    </source>
</evidence>
<name>A0ABT8ZZZ6_9SPHN</name>
<feature type="transmembrane region" description="Helical" evidence="7">
    <location>
        <begin position="20"/>
        <end position="41"/>
    </location>
</feature>
<feature type="transmembrane region" description="Helical" evidence="7">
    <location>
        <begin position="191"/>
        <end position="208"/>
    </location>
</feature>
<dbReference type="RefSeq" id="WP_304561607.1">
    <property type="nucleotide sequence ID" value="NZ_JAUQSZ010000008.1"/>
</dbReference>